<dbReference type="PANTHER" id="PTHR43547">
    <property type="entry name" value="TWO-COMPONENT HISTIDINE KINASE"/>
    <property type="match status" value="1"/>
</dbReference>
<dbReference type="SUPFAM" id="SSF52172">
    <property type="entry name" value="CheY-like"/>
    <property type="match status" value="1"/>
</dbReference>
<dbReference type="InterPro" id="IPR015943">
    <property type="entry name" value="WD40/YVTN_repeat-like_dom_sf"/>
</dbReference>
<dbReference type="PRINTS" id="PR00344">
    <property type="entry name" value="BCTRLSENSOR"/>
</dbReference>
<keyword evidence="4 16" id="KW-0808">Transferase</keyword>
<dbReference type="InterPro" id="IPR003661">
    <property type="entry name" value="HisK_dim/P_dom"/>
</dbReference>
<dbReference type="SUPFAM" id="SSF47384">
    <property type="entry name" value="Homodimeric domain of signal transducing histidine kinase"/>
    <property type="match status" value="1"/>
</dbReference>
<dbReference type="FunFam" id="3.30.565.10:FF:000037">
    <property type="entry name" value="Hybrid sensor histidine kinase/response regulator"/>
    <property type="match status" value="1"/>
</dbReference>
<dbReference type="SUPFAM" id="SSF46689">
    <property type="entry name" value="Homeodomain-like"/>
    <property type="match status" value="1"/>
</dbReference>
<evidence type="ECO:0000256" key="5">
    <source>
        <dbReference type="ARBA" id="ARBA00022741"/>
    </source>
</evidence>
<dbReference type="InterPro" id="IPR018062">
    <property type="entry name" value="HTH_AraC-typ_CS"/>
</dbReference>
<evidence type="ECO:0000256" key="11">
    <source>
        <dbReference type="ARBA" id="ARBA00023163"/>
    </source>
</evidence>
<feature type="domain" description="HTH araC/xylS-type" evidence="13">
    <location>
        <begin position="862"/>
        <end position="961"/>
    </location>
</feature>
<evidence type="ECO:0000259" key="14">
    <source>
        <dbReference type="PROSITE" id="PS50109"/>
    </source>
</evidence>
<dbReference type="PROSITE" id="PS01124">
    <property type="entry name" value="HTH_ARAC_FAMILY_2"/>
    <property type="match status" value="1"/>
</dbReference>
<keyword evidence="5" id="KW-0547">Nucleotide-binding</keyword>
<dbReference type="Pfam" id="PF00072">
    <property type="entry name" value="Response_reg"/>
    <property type="match status" value="1"/>
</dbReference>
<keyword evidence="12" id="KW-1133">Transmembrane helix</keyword>
<feature type="transmembrane region" description="Helical" evidence="12">
    <location>
        <begin position="401"/>
        <end position="419"/>
    </location>
</feature>
<dbReference type="CDD" id="cd17574">
    <property type="entry name" value="REC_OmpR"/>
    <property type="match status" value="1"/>
</dbReference>
<comment type="caution">
    <text evidence="16">The sequence shown here is derived from an EMBL/GenBank/DDBJ whole genome shotgun (WGS) entry which is preliminary data.</text>
</comment>
<evidence type="ECO:0000256" key="1">
    <source>
        <dbReference type="ARBA" id="ARBA00000085"/>
    </source>
</evidence>
<evidence type="ECO:0000256" key="10">
    <source>
        <dbReference type="ARBA" id="ARBA00023125"/>
    </source>
</evidence>
<reference evidence="16" key="1">
    <citation type="submission" date="2019-08" db="EMBL/GenBank/DDBJ databases">
        <authorList>
            <person name="Kucharzyk K."/>
            <person name="Murdoch R.W."/>
            <person name="Higgins S."/>
            <person name="Loffler F."/>
        </authorList>
    </citation>
    <scope>NUCLEOTIDE SEQUENCE</scope>
</reference>
<evidence type="ECO:0000256" key="8">
    <source>
        <dbReference type="ARBA" id="ARBA00023012"/>
    </source>
</evidence>
<dbReference type="InterPro" id="IPR013783">
    <property type="entry name" value="Ig-like_fold"/>
</dbReference>
<keyword evidence="8" id="KW-0902">Two-component regulatory system</keyword>
<dbReference type="GO" id="GO:0005524">
    <property type="term" value="F:ATP binding"/>
    <property type="evidence" value="ECO:0007669"/>
    <property type="project" value="UniProtKB-KW"/>
</dbReference>
<evidence type="ECO:0000256" key="3">
    <source>
        <dbReference type="ARBA" id="ARBA00022553"/>
    </source>
</evidence>
<evidence type="ECO:0000313" key="16">
    <source>
        <dbReference type="EMBL" id="MPM27046.1"/>
    </source>
</evidence>
<dbReference type="SUPFAM" id="SSF55874">
    <property type="entry name" value="ATPase domain of HSP90 chaperone/DNA topoisomerase II/histidine kinase"/>
    <property type="match status" value="1"/>
</dbReference>
<dbReference type="Pfam" id="PF02518">
    <property type="entry name" value="HATPase_c"/>
    <property type="match status" value="1"/>
</dbReference>
<dbReference type="PROSITE" id="PS00041">
    <property type="entry name" value="HTH_ARAC_FAMILY_1"/>
    <property type="match status" value="1"/>
</dbReference>
<dbReference type="InterPro" id="IPR036890">
    <property type="entry name" value="HATPase_C_sf"/>
</dbReference>
<dbReference type="Gene3D" id="1.10.287.130">
    <property type="match status" value="1"/>
</dbReference>
<evidence type="ECO:0000259" key="13">
    <source>
        <dbReference type="PROSITE" id="PS01124"/>
    </source>
</evidence>
<dbReference type="SMART" id="SM00387">
    <property type="entry name" value="HATPase_c"/>
    <property type="match status" value="1"/>
</dbReference>
<feature type="domain" description="Response regulatory" evidence="15">
    <location>
        <begin position="712"/>
        <end position="827"/>
    </location>
</feature>
<evidence type="ECO:0000256" key="4">
    <source>
        <dbReference type="ARBA" id="ARBA00022679"/>
    </source>
</evidence>
<keyword evidence="12" id="KW-0472">Membrane</keyword>
<dbReference type="InterPro" id="IPR011006">
    <property type="entry name" value="CheY-like_superfamily"/>
</dbReference>
<feature type="domain" description="Histidine kinase" evidence="14">
    <location>
        <begin position="448"/>
        <end position="667"/>
    </location>
</feature>
<dbReference type="Pfam" id="PF07494">
    <property type="entry name" value="Reg_prop"/>
    <property type="match status" value="2"/>
</dbReference>
<protein>
    <recommendedName>
        <fullName evidence="2">histidine kinase</fullName>
        <ecNumber evidence="2">2.7.13.3</ecNumber>
    </recommendedName>
</protein>
<dbReference type="PROSITE" id="PS50109">
    <property type="entry name" value="HIS_KIN"/>
    <property type="match status" value="1"/>
</dbReference>
<keyword evidence="9" id="KW-0805">Transcription regulation</keyword>
<dbReference type="InterPro" id="IPR011110">
    <property type="entry name" value="Reg_prop"/>
</dbReference>
<keyword evidence="12" id="KW-0812">Transmembrane</keyword>
<dbReference type="SUPFAM" id="SSF63829">
    <property type="entry name" value="Calcium-dependent phosphotriesterase"/>
    <property type="match status" value="1"/>
</dbReference>
<dbReference type="FunFam" id="1.10.287.130:FF:000045">
    <property type="entry name" value="Two-component system sensor histidine kinase/response regulator"/>
    <property type="match status" value="1"/>
</dbReference>
<accession>A0A644YEW9</accession>
<evidence type="ECO:0000259" key="15">
    <source>
        <dbReference type="PROSITE" id="PS50110"/>
    </source>
</evidence>
<dbReference type="Gene3D" id="1.10.10.60">
    <property type="entry name" value="Homeodomain-like"/>
    <property type="match status" value="2"/>
</dbReference>
<comment type="catalytic activity">
    <reaction evidence="1">
        <text>ATP + protein L-histidine = ADP + protein N-phospho-L-histidine.</text>
        <dbReference type="EC" id="2.7.13.3"/>
    </reaction>
</comment>
<keyword evidence="11" id="KW-0804">Transcription</keyword>
<dbReference type="InterPro" id="IPR009057">
    <property type="entry name" value="Homeodomain-like_sf"/>
</dbReference>
<dbReference type="InterPro" id="IPR001789">
    <property type="entry name" value="Sig_transdc_resp-reg_receiver"/>
</dbReference>
<dbReference type="Pfam" id="PF00512">
    <property type="entry name" value="HisKA"/>
    <property type="match status" value="1"/>
</dbReference>
<dbReference type="InterPro" id="IPR011123">
    <property type="entry name" value="Y_Y_Y"/>
</dbReference>
<dbReference type="GO" id="GO:0043565">
    <property type="term" value="F:sequence-specific DNA binding"/>
    <property type="evidence" value="ECO:0007669"/>
    <property type="project" value="InterPro"/>
</dbReference>
<dbReference type="Pfam" id="PF12833">
    <property type="entry name" value="HTH_18"/>
    <property type="match status" value="1"/>
</dbReference>
<dbReference type="SMART" id="SM00342">
    <property type="entry name" value="HTH_ARAC"/>
    <property type="match status" value="1"/>
</dbReference>
<dbReference type="Gene3D" id="2.130.10.10">
    <property type="entry name" value="YVTN repeat-like/Quinoprotein amine dehydrogenase"/>
    <property type="match status" value="1"/>
</dbReference>
<dbReference type="CDD" id="cd00082">
    <property type="entry name" value="HisKA"/>
    <property type="match status" value="1"/>
</dbReference>
<dbReference type="AlphaFoldDB" id="A0A644YEW9"/>
<keyword evidence="7" id="KW-0067">ATP-binding</keyword>
<dbReference type="GO" id="GO:0003700">
    <property type="term" value="F:DNA-binding transcription factor activity"/>
    <property type="evidence" value="ECO:0007669"/>
    <property type="project" value="InterPro"/>
</dbReference>
<sequence length="965" mass="111025">MEDNKGNLWFSTKGNGLVKAEPDTSSKLGFKFTRFTNNPQQSNSISGNEVYFTFQDSKGHIWVGVLAGGLNLLSEEHGQTVFKHKYNGLKRYPSYGLYMDVRNITEDNDGRIWVGTMDGLMSFSNRFTSPEQIEFETYRGQSASSNIADNDIYVLYRDREGSIWVSVFGGGVSKLIGYDKITRRPLFKSYGLREGLNTDVVVSIVEDKDKYLWFVTEDGLSRFDRKTERIRNFDKYDGFFNVKMEESSALKTFDGELWLGCKQGVLIFSPDKIETLNVSYQTYIVDFQVSNRDLRSFREDPILMESVKYADNIELKHNQSMFTIEFAALNYYNQNRVSYKYILEGYETEWHFNGKNRIASYTNVPPGEYVFRVQSIDEANPELLSEKTLHITILPPWWRTWWAYTIYTLIGLALLWAILKLTFFMIRMKNDIYIEQRLSELKIKFFTNISHELRTPLTLIKGPIQELKEKESLTEKGKQYVELMEKNTNQMLQLVNQILDFRKIQSGKMRLHVSQINLNTLVQSFQKEFRVLAEENEISFNFQLADETIYLWADKEKLETVIRNIISNAFKFTPSGGSIFVSTGLVEGSGRCYIRVEDNGVGIPQNKLSEIFERFSQGENARNAYYQGTGIGLALSKEIISLHHGLVKAESEAQQGAVFTVELLLGKEHYKPSEVDFYVGDGEAEAVGSDLSSAETQEVVNEEEGMDASLPTVLLVEDNKDLGNLLKLQLEDRYNIYLAANGVEGLKKVHLYHPDIVVTDQMMPEMSGTEMLQRIRQDFQISHIPVIILTAKNDDEAKTKAISMGANAYITKPFSKDYLIARIEQLLGERKLFRERVWTHTEEAQPDNYEQYLVKKDIQLLEKIHQVIEENLDNSDFNIDTIAANVGLSRSAFFKKLKSLTGLAPVDLVKEIRLNKSIELIKNTDMSISEIAFAVGFKDSGYYSKCFRKKYDQTPREYMNEWRKV</sequence>
<dbReference type="InterPro" id="IPR005467">
    <property type="entry name" value="His_kinase_dom"/>
</dbReference>
<dbReference type="CDD" id="cd00075">
    <property type="entry name" value="HATPase"/>
    <property type="match status" value="1"/>
</dbReference>
<dbReference type="InterPro" id="IPR003594">
    <property type="entry name" value="HATPase_dom"/>
</dbReference>
<dbReference type="InterPro" id="IPR036097">
    <property type="entry name" value="HisK_dim/P_sf"/>
</dbReference>
<dbReference type="Pfam" id="PF07495">
    <property type="entry name" value="Y_Y_Y"/>
    <property type="match status" value="1"/>
</dbReference>
<dbReference type="InterPro" id="IPR004358">
    <property type="entry name" value="Sig_transdc_His_kin-like_C"/>
</dbReference>
<proteinExistence type="predicted"/>
<evidence type="ECO:0000256" key="9">
    <source>
        <dbReference type="ARBA" id="ARBA00023015"/>
    </source>
</evidence>
<dbReference type="EC" id="2.7.13.3" evidence="2"/>
<dbReference type="Gene3D" id="2.60.40.10">
    <property type="entry name" value="Immunoglobulins"/>
    <property type="match status" value="1"/>
</dbReference>
<dbReference type="InterPro" id="IPR018060">
    <property type="entry name" value="HTH_AraC"/>
</dbReference>
<dbReference type="PROSITE" id="PS50110">
    <property type="entry name" value="RESPONSE_REGULATORY"/>
    <property type="match status" value="1"/>
</dbReference>
<dbReference type="SMART" id="SM00448">
    <property type="entry name" value="REC"/>
    <property type="match status" value="1"/>
</dbReference>
<keyword evidence="10" id="KW-0238">DNA-binding</keyword>
<organism evidence="16">
    <name type="scientific">bioreactor metagenome</name>
    <dbReference type="NCBI Taxonomy" id="1076179"/>
    <lineage>
        <taxon>unclassified sequences</taxon>
        <taxon>metagenomes</taxon>
        <taxon>ecological metagenomes</taxon>
    </lineage>
</organism>
<dbReference type="Gene3D" id="3.30.565.10">
    <property type="entry name" value="Histidine kinase-like ATPase, C-terminal domain"/>
    <property type="match status" value="1"/>
</dbReference>
<keyword evidence="6 16" id="KW-0418">Kinase</keyword>
<evidence type="ECO:0000256" key="7">
    <source>
        <dbReference type="ARBA" id="ARBA00022840"/>
    </source>
</evidence>
<evidence type="ECO:0000256" key="2">
    <source>
        <dbReference type="ARBA" id="ARBA00012438"/>
    </source>
</evidence>
<dbReference type="GO" id="GO:0000155">
    <property type="term" value="F:phosphorelay sensor kinase activity"/>
    <property type="evidence" value="ECO:0007669"/>
    <property type="project" value="InterPro"/>
</dbReference>
<dbReference type="FunFam" id="2.60.40.10:FF:000791">
    <property type="entry name" value="Two-component system sensor histidine kinase/response regulator"/>
    <property type="match status" value="1"/>
</dbReference>
<name>A0A644YEW9_9ZZZZ</name>
<evidence type="ECO:0000256" key="12">
    <source>
        <dbReference type="SAM" id="Phobius"/>
    </source>
</evidence>
<dbReference type="EMBL" id="VSSQ01004893">
    <property type="protein sequence ID" value="MPM27046.1"/>
    <property type="molecule type" value="Genomic_DNA"/>
</dbReference>
<evidence type="ECO:0000256" key="6">
    <source>
        <dbReference type="ARBA" id="ARBA00022777"/>
    </source>
</evidence>
<dbReference type="PANTHER" id="PTHR43547:SF2">
    <property type="entry name" value="HYBRID SIGNAL TRANSDUCTION HISTIDINE KINASE C"/>
    <property type="match status" value="1"/>
</dbReference>
<gene>
    <name evidence="16" type="primary">rcsC_162</name>
    <name evidence="16" type="ORF">SDC9_73551</name>
</gene>
<dbReference type="Gene3D" id="3.40.50.2300">
    <property type="match status" value="1"/>
</dbReference>
<dbReference type="SMART" id="SM00388">
    <property type="entry name" value="HisKA"/>
    <property type="match status" value="1"/>
</dbReference>
<keyword evidence="3" id="KW-0597">Phosphoprotein</keyword>